<dbReference type="Proteomes" id="UP001165190">
    <property type="component" value="Unassembled WGS sequence"/>
</dbReference>
<protein>
    <recommendedName>
        <fullName evidence="6">DUF668 domain-containing protein</fullName>
    </recommendedName>
</protein>
<evidence type="ECO:0000256" key="1">
    <source>
        <dbReference type="SAM" id="MobiDB-lite"/>
    </source>
</evidence>
<dbReference type="OrthoDB" id="2018987at2759"/>
<dbReference type="PANTHER" id="PTHR31371:SF2">
    <property type="entry name" value="PLANT_PROTEIN (DUF668)"/>
    <property type="match status" value="1"/>
</dbReference>
<dbReference type="InterPro" id="IPR021864">
    <property type="entry name" value="DUF3475"/>
</dbReference>
<dbReference type="InterPro" id="IPR007700">
    <property type="entry name" value="DUF668"/>
</dbReference>
<organism evidence="4 5">
    <name type="scientific">Hibiscus trionum</name>
    <name type="common">Flower of an hour</name>
    <dbReference type="NCBI Taxonomy" id="183268"/>
    <lineage>
        <taxon>Eukaryota</taxon>
        <taxon>Viridiplantae</taxon>
        <taxon>Streptophyta</taxon>
        <taxon>Embryophyta</taxon>
        <taxon>Tracheophyta</taxon>
        <taxon>Spermatophyta</taxon>
        <taxon>Magnoliopsida</taxon>
        <taxon>eudicotyledons</taxon>
        <taxon>Gunneridae</taxon>
        <taxon>Pentapetalae</taxon>
        <taxon>rosids</taxon>
        <taxon>malvids</taxon>
        <taxon>Malvales</taxon>
        <taxon>Malvaceae</taxon>
        <taxon>Malvoideae</taxon>
        <taxon>Hibiscus</taxon>
    </lineage>
</organism>
<evidence type="ECO:0000259" key="3">
    <source>
        <dbReference type="Pfam" id="PF11961"/>
    </source>
</evidence>
<dbReference type="EMBL" id="BSYR01000035">
    <property type="protein sequence ID" value="GMJ01950.1"/>
    <property type="molecule type" value="Genomic_DNA"/>
</dbReference>
<dbReference type="Pfam" id="PF11961">
    <property type="entry name" value="DUF3475"/>
    <property type="match status" value="1"/>
</dbReference>
<sequence length="601" mass="67593">MVAEAWILKMGNQVSSNLKHAFLLDPSPRKKNTQNHNNNNPIPKKHETVGILSFEVANVMSKTIHLHKSLSESEISKLKSETLNSQGISNLISSDENHLLTLALAEKLDELNKVANVVSRLGKKCNEPALLGFEHVYGDVLSGVIDVRELGFLVKDMDGMVKRMESFVNSTVNLYNEMEVLNQLEQGSKKFQVNQHEESKRAFEQKLIWQRQDVRHLKNVSLWNQTFDKVVELLARTVCTVFAKILAVFGESALKKDGDFGRVNGGFRDREDVLASKPLKRGLSKSNSVGSGQPGNVMEKRGMSLKHRGIDSRKGELGLFRVEDFGFHCGTSPGRFLTHCLSLNSSVSRYGDDDEDDNGSVDRDDRSSQISRCCSVANDGLKREGRNASLLLRSQLSVPLNGDHKQSKYGVLNNAQFGPKSRLAVYASPSTVGGSALALHYANIIIVIDKLQRYPHLVGEEARDDLYQMLPTSLRLSLKTNLKSYVKNLAIYDAPLAHNWKETLDGILSWLAPLAHNMIRWQSERNFEQQQIVARTNVLLLQTLYFADREKTEAAICQLLVGLNYICRYEHQQNALLDCGSSFDFEDCMEWQMKYGNSYID</sequence>
<evidence type="ECO:0000313" key="4">
    <source>
        <dbReference type="EMBL" id="GMJ01950.1"/>
    </source>
</evidence>
<accession>A0A9W7ITV3</accession>
<gene>
    <name evidence="4" type="ORF">HRI_003864200</name>
</gene>
<feature type="region of interest" description="Disordered" evidence="1">
    <location>
        <begin position="25"/>
        <end position="45"/>
    </location>
</feature>
<evidence type="ECO:0000313" key="5">
    <source>
        <dbReference type="Proteomes" id="UP001165190"/>
    </source>
</evidence>
<feature type="domain" description="DUF668" evidence="2">
    <location>
        <begin position="431"/>
        <end position="520"/>
    </location>
</feature>
<dbReference type="AlphaFoldDB" id="A0A9W7ITV3"/>
<keyword evidence="5" id="KW-1185">Reference proteome</keyword>
<evidence type="ECO:0008006" key="6">
    <source>
        <dbReference type="Google" id="ProtNLM"/>
    </source>
</evidence>
<evidence type="ECO:0000259" key="2">
    <source>
        <dbReference type="Pfam" id="PF05003"/>
    </source>
</evidence>
<dbReference type="Pfam" id="PF05003">
    <property type="entry name" value="DUF668"/>
    <property type="match status" value="1"/>
</dbReference>
<name>A0A9W7ITV3_HIBTR</name>
<dbReference type="GO" id="GO:0045927">
    <property type="term" value="P:positive regulation of growth"/>
    <property type="evidence" value="ECO:0007669"/>
    <property type="project" value="InterPro"/>
</dbReference>
<comment type="caution">
    <text evidence="4">The sequence shown here is derived from an EMBL/GenBank/DDBJ whole genome shotgun (WGS) entry which is preliminary data.</text>
</comment>
<proteinExistence type="predicted"/>
<dbReference type="PANTHER" id="PTHR31371">
    <property type="entry name" value="BNAC09G50660D PROTEIN"/>
    <property type="match status" value="1"/>
</dbReference>
<feature type="domain" description="DUF3475" evidence="3">
    <location>
        <begin position="51"/>
        <end position="107"/>
    </location>
</feature>
<reference evidence="4" key="1">
    <citation type="submission" date="2023-05" db="EMBL/GenBank/DDBJ databases">
        <title>Genome and transcriptome analyses reveal genes involved in the formation of fine ridges on petal epidermal cells in Hibiscus trionum.</title>
        <authorList>
            <person name="Koshimizu S."/>
            <person name="Masuda S."/>
            <person name="Ishii T."/>
            <person name="Shirasu K."/>
            <person name="Hoshino A."/>
            <person name="Arita M."/>
        </authorList>
    </citation>
    <scope>NUCLEOTIDE SEQUENCE</scope>
    <source>
        <strain evidence="4">Hamamatsu line</strain>
    </source>
</reference>